<feature type="region of interest" description="Disordered" evidence="1">
    <location>
        <begin position="51"/>
        <end position="70"/>
    </location>
</feature>
<dbReference type="Proteomes" id="UP000006281">
    <property type="component" value="Chromosome"/>
</dbReference>
<protein>
    <submittedName>
        <fullName evidence="2">Uncharacterized protein</fullName>
    </submittedName>
</protein>
<evidence type="ECO:0000313" key="3">
    <source>
        <dbReference type="Proteomes" id="UP000006281"/>
    </source>
</evidence>
<accession>K0JY99</accession>
<keyword evidence="3" id="KW-1185">Reference proteome</keyword>
<proteinExistence type="predicted"/>
<evidence type="ECO:0000256" key="1">
    <source>
        <dbReference type="SAM" id="MobiDB-lite"/>
    </source>
</evidence>
<dbReference type="PATRIC" id="fig|1179773.3.peg.3795"/>
<name>K0JY99_SACES</name>
<reference evidence="2 3" key="1">
    <citation type="journal article" date="2012" name="BMC Genomics">
        <title>Complete genome sequence of Saccharothrix espanaensis DSM 44229T and comparison to the other completely sequenced Pseudonocardiaceae.</title>
        <authorList>
            <person name="Strobel T."/>
            <person name="Al-Dilaimi A."/>
            <person name="Blom J."/>
            <person name="Gessner A."/>
            <person name="Kalinowski J."/>
            <person name="Luzhetska M."/>
            <person name="Puhler A."/>
            <person name="Szczepanowski R."/>
            <person name="Bechthold A."/>
            <person name="Ruckert C."/>
        </authorList>
    </citation>
    <scope>NUCLEOTIDE SEQUENCE [LARGE SCALE GENOMIC DNA]</scope>
    <source>
        <strain evidence="3">ATCC 51144 / DSM 44229 / JCM 9112 / NBRC 15066 / NRRL 15764</strain>
    </source>
</reference>
<gene>
    <name evidence="2" type="ordered locus">BN6_37950</name>
</gene>
<sequence length="94" mass="10327">MTVERLDPGPLRQHSRFRATIRLPSAPPAPPGTVVITSTVRRLQHGRCVRWGSPADGPGYPVGPQADENSDLGLETWLKDLKTTAEADPCDRER</sequence>
<evidence type="ECO:0000313" key="2">
    <source>
        <dbReference type="EMBL" id="CCH31086.1"/>
    </source>
</evidence>
<dbReference type="eggNOG" id="COG3832">
    <property type="taxonomic scope" value="Bacteria"/>
</dbReference>
<dbReference type="KEGG" id="sesp:BN6_37950"/>
<dbReference type="HOGENOM" id="CLU_2384385_0_0_11"/>
<dbReference type="AlphaFoldDB" id="K0JY99"/>
<organism evidence="2 3">
    <name type="scientific">Saccharothrix espanaensis (strain ATCC 51144 / DSM 44229 / JCM 9112 / NBRC 15066 / NRRL 15764)</name>
    <dbReference type="NCBI Taxonomy" id="1179773"/>
    <lineage>
        <taxon>Bacteria</taxon>
        <taxon>Bacillati</taxon>
        <taxon>Actinomycetota</taxon>
        <taxon>Actinomycetes</taxon>
        <taxon>Pseudonocardiales</taxon>
        <taxon>Pseudonocardiaceae</taxon>
        <taxon>Saccharothrix</taxon>
    </lineage>
</organism>
<dbReference type="EMBL" id="HE804045">
    <property type="protein sequence ID" value="CCH31086.1"/>
    <property type="molecule type" value="Genomic_DNA"/>
</dbReference>